<organism evidence="1 2">
    <name type="scientific">[Candida] arabinofermentans NRRL YB-2248</name>
    <dbReference type="NCBI Taxonomy" id="983967"/>
    <lineage>
        <taxon>Eukaryota</taxon>
        <taxon>Fungi</taxon>
        <taxon>Dikarya</taxon>
        <taxon>Ascomycota</taxon>
        <taxon>Saccharomycotina</taxon>
        <taxon>Pichiomycetes</taxon>
        <taxon>Pichiales</taxon>
        <taxon>Pichiaceae</taxon>
        <taxon>Ogataea</taxon>
        <taxon>Ogataea/Candida clade</taxon>
    </lineage>
</organism>
<proteinExistence type="predicted"/>
<evidence type="ECO:0000313" key="1">
    <source>
        <dbReference type="EMBL" id="ODV87929.1"/>
    </source>
</evidence>
<dbReference type="OrthoDB" id="3990295at2759"/>
<dbReference type="AlphaFoldDB" id="A0A1E4T858"/>
<dbReference type="Proteomes" id="UP000094801">
    <property type="component" value="Unassembled WGS sequence"/>
</dbReference>
<sequence>MVSRFHDDYKRLISHKETLFDAIETKKCIILNHEFTCLPVLELLIQYSTFQNIQVIENSQFALNLIKKNLSLENDKQIDFLSSETYFWKLASKAGNMKRYPITIVTVSSFHSIISSVIIKSLLDNMNDTQKLIIIKNYETNLEPCLAAMKTDQVVHLNFVEKIPSNCYFCNIDSNSYETDIMGLIKNILQTRGSLISKRIVVFLPSKKSIKQFATDLDDLTDIFDKRTIVNEIDLLNLKFPNETTIILVLNDANLLNSLFYLDYLKSFDFTATIQSCISSSPHLNPYGYTSANQTNKVARKLMRSQISASSYILMTESSFNKLPLDTPFNFDMLGLLLILFRKHQGTPWTLYDDPLLKQFATFEQFEISLVQLEILDFIRFSSDKKDYIMPDRMFHKICESSIEFNFFDRRWINLTIAWECSMTEIPEMSSFQVSYFLLGLISLIKALDESRYSIWSLLYDLNSTFKKYFRSIESDFITLINFFQYSFDYNDKKLTRRAASKDDLLYKSVNKLFSTHKILNKIPAIFNTLAHYLPRPVSSDVLEPEQVTDQLLYCLRKGFVFNVGICSQLKASSTKQPLIRFRVDSITTQHIPQLTFQVPEELVLSFKPSLVHWFQLINDGEEDYFPFLGLSGKAGEIKETLQGYFET</sequence>
<evidence type="ECO:0000313" key="2">
    <source>
        <dbReference type="Proteomes" id="UP000094801"/>
    </source>
</evidence>
<keyword evidence="2" id="KW-1185">Reference proteome</keyword>
<gene>
    <name evidence="1" type="ORF">CANARDRAFT_54636</name>
</gene>
<reference evidence="2" key="1">
    <citation type="submission" date="2016-04" db="EMBL/GenBank/DDBJ databases">
        <title>Comparative genomics of biotechnologically important yeasts.</title>
        <authorList>
            <consortium name="DOE Joint Genome Institute"/>
            <person name="Riley R."/>
            <person name="Haridas S."/>
            <person name="Wolfe K.H."/>
            <person name="Lopes M.R."/>
            <person name="Hittinger C.T."/>
            <person name="Goker M."/>
            <person name="Salamov A."/>
            <person name="Wisecaver J."/>
            <person name="Long T.M."/>
            <person name="Aerts A.L."/>
            <person name="Barry K."/>
            <person name="Choi C."/>
            <person name="Clum A."/>
            <person name="Coughlan A.Y."/>
            <person name="Deshpande S."/>
            <person name="Douglass A.P."/>
            <person name="Hanson S.J."/>
            <person name="Klenk H.-P."/>
            <person name="Labutti K."/>
            <person name="Lapidus A."/>
            <person name="Lindquist E."/>
            <person name="Lipzen A."/>
            <person name="Meier-Kolthoff J.P."/>
            <person name="Ohm R.A."/>
            <person name="Otillar R.P."/>
            <person name="Pangilinan J."/>
            <person name="Peng Y."/>
            <person name="Rokas A."/>
            <person name="Rosa C.A."/>
            <person name="Scheuner C."/>
            <person name="Sibirny A.A."/>
            <person name="Slot J.C."/>
            <person name="Stielow J.B."/>
            <person name="Sun H."/>
            <person name="Kurtzman C.P."/>
            <person name="Blackwell M."/>
            <person name="Grigoriev I.V."/>
            <person name="Jeffries T.W."/>
        </authorList>
    </citation>
    <scope>NUCLEOTIDE SEQUENCE [LARGE SCALE GENOMIC DNA]</scope>
    <source>
        <strain evidence="2">NRRL YB-2248</strain>
    </source>
</reference>
<protein>
    <submittedName>
        <fullName evidence="1">Uncharacterized protein</fullName>
    </submittedName>
</protein>
<dbReference type="EMBL" id="KV453847">
    <property type="protein sequence ID" value="ODV87929.1"/>
    <property type="molecule type" value="Genomic_DNA"/>
</dbReference>
<name>A0A1E4T858_9ASCO</name>
<accession>A0A1E4T858</accession>